<dbReference type="Proteomes" id="UP000037035">
    <property type="component" value="Unassembled WGS sequence"/>
</dbReference>
<feature type="non-terminal residue" evidence="1">
    <location>
        <position position="1"/>
    </location>
</feature>
<keyword evidence="2" id="KW-1185">Reference proteome</keyword>
<dbReference type="AlphaFoldDB" id="A0A0L6V4N9"/>
<evidence type="ECO:0000313" key="2">
    <source>
        <dbReference type="Proteomes" id="UP000037035"/>
    </source>
</evidence>
<sequence length="57" mass="6296">VVEVAKCKRRVSFLLVQASEVILGRPFLFAFRAGLRYDSARLSLGWQWSGGVGGGQR</sequence>
<comment type="caution">
    <text evidence="1">The sequence shown here is derived from an EMBL/GenBank/DDBJ whole genome shotgun (WGS) entry which is preliminary data.</text>
</comment>
<reference evidence="1 2" key="1">
    <citation type="submission" date="2015-08" db="EMBL/GenBank/DDBJ databases">
        <title>Next Generation Sequencing and Analysis of the Genome of Puccinia sorghi L Schw, the Causal Agent of Maize Common Rust.</title>
        <authorList>
            <person name="Rochi L."/>
            <person name="Burguener G."/>
            <person name="Darino M."/>
            <person name="Turjanski A."/>
            <person name="Kreff E."/>
            <person name="Dieguez M.J."/>
            <person name="Sacco F."/>
        </authorList>
    </citation>
    <scope>NUCLEOTIDE SEQUENCE [LARGE SCALE GENOMIC DNA]</scope>
    <source>
        <strain evidence="1 2">RO10H11247</strain>
    </source>
</reference>
<dbReference type="EMBL" id="LAVV01007687">
    <property type="protein sequence ID" value="KNZ55105.1"/>
    <property type="molecule type" value="Genomic_DNA"/>
</dbReference>
<evidence type="ECO:0000313" key="1">
    <source>
        <dbReference type="EMBL" id="KNZ55105.1"/>
    </source>
</evidence>
<proteinExistence type="predicted"/>
<organism evidence="1 2">
    <name type="scientific">Puccinia sorghi</name>
    <dbReference type="NCBI Taxonomy" id="27349"/>
    <lineage>
        <taxon>Eukaryota</taxon>
        <taxon>Fungi</taxon>
        <taxon>Dikarya</taxon>
        <taxon>Basidiomycota</taxon>
        <taxon>Pucciniomycotina</taxon>
        <taxon>Pucciniomycetes</taxon>
        <taxon>Pucciniales</taxon>
        <taxon>Pucciniaceae</taxon>
        <taxon>Puccinia</taxon>
    </lineage>
</organism>
<protein>
    <submittedName>
        <fullName evidence="1">Uncharacterized protein</fullName>
    </submittedName>
</protein>
<gene>
    <name evidence="1" type="ORF">VP01_2767g1</name>
</gene>
<accession>A0A0L6V4N9</accession>
<dbReference type="VEuPathDB" id="FungiDB:VP01_2767g1"/>
<name>A0A0L6V4N9_9BASI</name>